<evidence type="ECO:0000313" key="1">
    <source>
        <dbReference type="EMBL" id="PIR93541.1"/>
    </source>
</evidence>
<dbReference type="EMBL" id="PFAR01000001">
    <property type="protein sequence ID" value="PIR93541.1"/>
    <property type="molecule type" value="Genomic_DNA"/>
</dbReference>
<evidence type="ECO:0008006" key="3">
    <source>
        <dbReference type="Google" id="ProtNLM"/>
    </source>
</evidence>
<dbReference type="AlphaFoldDB" id="A0A2H0V371"/>
<dbReference type="PANTHER" id="PTHR43300">
    <property type="entry name" value="ACETYLTRANSFERASE"/>
    <property type="match status" value="1"/>
</dbReference>
<evidence type="ECO:0000313" key="2">
    <source>
        <dbReference type="Proteomes" id="UP000228626"/>
    </source>
</evidence>
<dbReference type="Proteomes" id="UP000228626">
    <property type="component" value="Unassembled WGS sequence"/>
</dbReference>
<gene>
    <name evidence="1" type="ORF">COT99_00015</name>
</gene>
<dbReference type="InterPro" id="IPR050179">
    <property type="entry name" value="Trans_hexapeptide_repeat"/>
</dbReference>
<comment type="caution">
    <text evidence="1">The sequence shown here is derived from an EMBL/GenBank/DDBJ whole genome shotgun (WGS) entry which is preliminary data.</text>
</comment>
<dbReference type="SUPFAM" id="SSF51161">
    <property type="entry name" value="Trimeric LpxA-like enzymes"/>
    <property type="match status" value="1"/>
</dbReference>
<organism evidence="1 2">
    <name type="scientific">Candidatus Falkowbacteria bacterium CG10_big_fil_rev_8_21_14_0_10_43_10</name>
    <dbReference type="NCBI Taxonomy" id="1974567"/>
    <lineage>
        <taxon>Bacteria</taxon>
        <taxon>Candidatus Falkowiibacteriota</taxon>
    </lineage>
</organism>
<sequence>MNLNSLFKQINVRRGENCEVSDFCSLENVTLGNNVRIGDFVQLKNVLIGDGTKVGVNVRFYSPDPARPVKIGRECWLSYGVFGEATGGEIIIEDYAVIAHRSVLLTSSGPGEKNSVMDAIYPRQQGSIHIGKYSWAGAQCTILLNAFLEEGVVLGAHTFAAGDRYRAWTVYGGSPAKILKNIDPARVDRAKKMYG</sequence>
<dbReference type="Gene3D" id="2.160.10.10">
    <property type="entry name" value="Hexapeptide repeat proteins"/>
    <property type="match status" value="2"/>
</dbReference>
<dbReference type="InterPro" id="IPR011004">
    <property type="entry name" value="Trimer_LpxA-like_sf"/>
</dbReference>
<name>A0A2H0V371_9BACT</name>
<proteinExistence type="predicted"/>
<accession>A0A2H0V371</accession>
<reference evidence="2" key="1">
    <citation type="submission" date="2017-09" db="EMBL/GenBank/DDBJ databases">
        <title>Depth-based differentiation of microbial function through sediment-hosted aquifers and enrichment of novel symbionts in the deep terrestrial subsurface.</title>
        <authorList>
            <person name="Probst A.J."/>
            <person name="Ladd B."/>
            <person name="Jarett J.K."/>
            <person name="Geller-Mcgrath D.E."/>
            <person name="Sieber C.M.K."/>
            <person name="Emerson J.B."/>
            <person name="Anantharaman K."/>
            <person name="Thomas B.C."/>
            <person name="Malmstrom R."/>
            <person name="Stieglmeier M."/>
            <person name="Klingl A."/>
            <person name="Woyke T."/>
            <person name="Ryan C.M."/>
            <person name="Banfield J.F."/>
        </authorList>
    </citation>
    <scope>NUCLEOTIDE SEQUENCE [LARGE SCALE GENOMIC DNA]</scope>
</reference>
<protein>
    <recommendedName>
        <fullName evidence="3">Acyltransferase</fullName>
    </recommendedName>
</protein>